<dbReference type="OMA" id="WHVGRFS"/>
<reference evidence="4" key="1">
    <citation type="journal article" date="2012" name="Science">
        <title>The Paleozoic origin of enzymatic lignin decomposition reconstructed from 31 fungal genomes.</title>
        <authorList>
            <person name="Floudas D."/>
            <person name="Binder M."/>
            <person name="Riley R."/>
            <person name="Barry K."/>
            <person name="Blanchette R.A."/>
            <person name="Henrissat B."/>
            <person name="Martinez A.T."/>
            <person name="Otillar R."/>
            <person name="Spatafora J.W."/>
            <person name="Yadav J.S."/>
            <person name="Aerts A."/>
            <person name="Benoit I."/>
            <person name="Boyd A."/>
            <person name="Carlson A."/>
            <person name="Copeland A."/>
            <person name="Coutinho P.M."/>
            <person name="de Vries R.P."/>
            <person name="Ferreira P."/>
            <person name="Findley K."/>
            <person name="Foster B."/>
            <person name="Gaskell J."/>
            <person name="Glotzer D."/>
            <person name="Gorecki P."/>
            <person name="Heitman J."/>
            <person name="Hesse C."/>
            <person name="Hori C."/>
            <person name="Igarashi K."/>
            <person name="Jurgens J.A."/>
            <person name="Kallen N."/>
            <person name="Kersten P."/>
            <person name="Kohler A."/>
            <person name="Kuees U."/>
            <person name="Kumar T.K.A."/>
            <person name="Kuo A."/>
            <person name="LaButti K."/>
            <person name="Larrondo L.F."/>
            <person name="Lindquist E."/>
            <person name="Ling A."/>
            <person name="Lombard V."/>
            <person name="Lucas S."/>
            <person name="Lundell T."/>
            <person name="Martin R."/>
            <person name="McLaughlin D.J."/>
            <person name="Morgenstern I."/>
            <person name="Morin E."/>
            <person name="Murat C."/>
            <person name="Nagy L.G."/>
            <person name="Nolan M."/>
            <person name="Ohm R.A."/>
            <person name="Patyshakuliyeva A."/>
            <person name="Rokas A."/>
            <person name="Ruiz-Duenas F.J."/>
            <person name="Sabat G."/>
            <person name="Salamov A."/>
            <person name="Samejima M."/>
            <person name="Schmutz J."/>
            <person name="Slot J.C."/>
            <person name="St John F."/>
            <person name="Stenlid J."/>
            <person name="Sun H."/>
            <person name="Sun S."/>
            <person name="Syed K."/>
            <person name="Tsang A."/>
            <person name="Wiebenga A."/>
            <person name="Young D."/>
            <person name="Pisabarro A."/>
            <person name="Eastwood D.C."/>
            <person name="Martin F."/>
            <person name="Cullen D."/>
            <person name="Grigoriev I.V."/>
            <person name="Hibbett D.S."/>
        </authorList>
    </citation>
    <scope>NUCLEOTIDE SEQUENCE [LARGE SCALE GENOMIC DNA]</scope>
    <source>
        <strain evidence="4">FP-91666</strain>
    </source>
</reference>
<feature type="region of interest" description="Disordered" evidence="1">
    <location>
        <begin position="115"/>
        <end position="141"/>
    </location>
</feature>
<dbReference type="FunFam" id="3.20.20.70:FF:000138">
    <property type="entry name" value="NADPH dehydrogenase 1"/>
    <property type="match status" value="1"/>
</dbReference>
<dbReference type="GO" id="GO:0010181">
    <property type="term" value="F:FMN binding"/>
    <property type="evidence" value="ECO:0007669"/>
    <property type="project" value="InterPro"/>
</dbReference>
<dbReference type="AlphaFoldDB" id="R7RWC5"/>
<sequence>MSSASSSKLFQPIKFGDVTLQHRVVMAPLTRFRANERHAHTELGVEYYTQRASVPGTLIITEATFISPQAGGYAHVPGIWSEEQIVAWKKITDAIHAKGSYVVMQLWALGRAADPSQLTSEDPSYTYHSSSDIRLDDRPADSPAPVPLTIPQIQQFIQWYATAASNAVHKAGFDGVEIHGAHGYLIDQFTQDTCNKRTDAYGGSVEGRTRFGLEVVDAVVAAVGAEKVGIRLSPWSPWQGMRMTDPVPTFTHLVQTIKNKHPKFGYIHAVEPRLAGIADRDPTAEESNDFLRKIWGEGLYLAAGGFTREDAINTADTKGGLVVFGRYFISNPDLPRRIRDNIPFTKYDRSTFYVDKPTPKGYTDYAFAEETAGEKKDADAKYPIDGSEAKYSA</sequence>
<evidence type="ECO:0000313" key="3">
    <source>
        <dbReference type="EMBL" id="EIM79599.1"/>
    </source>
</evidence>
<dbReference type="RefSeq" id="XP_007311384.1">
    <property type="nucleotide sequence ID" value="XM_007311322.1"/>
</dbReference>
<evidence type="ECO:0000256" key="1">
    <source>
        <dbReference type="SAM" id="MobiDB-lite"/>
    </source>
</evidence>
<keyword evidence="4" id="KW-1185">Reference proteome</keyword>
<feature type="domain" description="NADH:flavin oxidoreductase/NADH oxidase N-terminal" evidence="2">
    <location>
        <begin position="8"/>
        <end position="343"/>
    </location>
</feature>
<feature type="compositionally biased region" description="Basic and acidic residues" evidence="1">
    <location>
        <begin position="372"/>
        <end position="382"/>
    </location>
</feature>
<dbReference type="GO" id="GO:0003959">
    <property type="term" value="F:NADPH dehydrogenase activity"/>
    <property type="evidence" value="ECO:0007669"/>
    <property type="project" value="TreeGrafter"/>
</dbReference>
<evidence type="ECO:0000259" key="2">
    <source>
        <dbReference type="Pfam" id="PF00724"/>
    </source>
</evidence>
<feature type="compositionally biased region" description="Polar residues" evidence="1">
    <location>
        <begin position="116"/>
        <end position="130"/>
    </location>
</feature>
<dbReference type="InterPro" id="IPR001155">
    <property type="entry name" value="OxRdtase_FMN_N"/>
</dbReference>
<dbReference type="Gene3D" id="3.20.20.70">
    <property type="entry name" value="Aldolase class I"/>
    <property type="match status" value="1"/>
</dbReference>
<dbReference type="Proteomes" id="UP000053927">
    <property type="component" value="Unassembled WGS sequence"/>
</dbReference>
<dbReference type="eggNOG" id="KOG0134">
    <property type="taxonomic scope" value="Eukaryota"/>
</dbReference>
<dbReference type="EMBL" id="JH687403">
    <property type="protein sequence ID" value="EIM79599.1"/>
    <property type="molecule type" value="Genomic_DNA"/>
</dbReference>
<proteinExistence type="predicted"/>
<dbReference type="Pfam" id="PF00724">
    <property type="entry name" value="Oxidored_FMN"/>
    <property type="match status" value="1"/>
</dbReference>
<name>R7RWC5_STEHR</name>
<dbReference type="CDD" id="cd02933">
    <property type="entry name" value="OYE_like_FMN"/>
    <property type="match status" value="1"/>
</dbReference>
<dbReference type="OrthoDB" id="276546at2759"/>
<organism evidence="3 4">
    <name type="scientific">Stereum hirsutum (strain FP-91666)</name>
    <name type="common">White-rot fungus</name>
    <dbReference type="NCBI Taxonomy" id="721885"/>
    <lineage>
        <taxon>Eukaryota</taxon>
        <taxon>Fungi</taxon>
        <taxon>Dikarya</taxon>
        <taxon>Basidiomycota</taxon>
        <taxon>Agaricomycotina</taxon>
        <taxon>Agaricomycetes</taxon>
        <taxon>Russulales</taxon>
        <taxon>Stereaceae</taxon>
        <taxon>Stereum</taxon>
    </lineage>
</organism>
<gene>
    <name evidence="3" type="ORF">STEHIDRAFT_116487</name>
</gene>
<dbReference type="InterPro" id="IPR045247">
    <property type="entry name" value="Oye-like"/>
</dbReference>
<dbReference type="InterPro" id="IPR013785">
    <property type="entry name" value="Aldolase_TIM"/>
</dbReference>
<dbReference type="SUPFAM" id="SSF51395">
    <property type="entry name" value="FMN-linked oxidoreductases"/>
    <property type="match status" value="1"/>
</dbReference>
<evidence type="ECO:0000313" key="4">
    <source>
        <dbReference type="Proteomes" id="UP000053927"/>
    </source>
</evidence>
<accession>R7RWC5</accession>
<feature type="region of interest" description="Disordered" evidence="1">
    <location>
        <begin position="372"/>
        <end position="393"/>
    </location>
</feature>
<dbReference type="KEGG" id="shs:STEHIDRAFT_116487"/>
<dbReference type="PANTHER" id="PTHR22893:SF91">
    <property type="entry name" value="NADPH DEHYDROGENASE 2-RELATED"/>
    <property type="match status" value="1"/>
</dbReference>
<dbReference type="GeneID" id="18795930"/>
<feature type="compositionally biased region" description="Basic and acidic residues" evidence="1">
    <location>
        <begin position="131"/>
        <end position="140"/>
    </location>
</feature>
<dbReference type="PANTHER" id="PTHR22893">
    <property type="entry name" value="NADH OXIDOREDUCTASE-RELATED"/>
    <property type="match status" value="1"/>
</dbReference>
<protein>
    <submittedName>
        <fullName evidence="3">FMN-linked oxidoreductase</fullName>
    </submittedName>
</protein>